<protein>
    <submittedName>
        <fullName evidence="9">Peptide ABC transporter permease</fullName>
    </submittedName>
</protein>
<evidence type="ECO:0000313" key="10">
    <source>
        <dbReference type="Proteomes" id="UP000214588"/>
    </source>
</evidence>
<dbReference type="GO" id="GO:0005886">
    <property type="term" value="C:plasma membrane"/>
    <property type="evidence" value="ECO:0007669"/>
    <property type="project" value="UniProtKB-SubCell"/>
</dbReference>
<evidence type="ECO:0000313" key="9">
    <source>
        <dbReference type="EMBL" id="OWZ83720.1"/>
    </source>
</evidence>
<evidence type="ECO:0000256" key="3">
    <source>
        <dbReference type="ARBA" id="ARBA00022475"/>
    </source>
</evidence>
<dbReference type="InterPro" id="IPR000515">
    <property type="entry name" value="MetI-like"/>
</dbReference>
<evidence type="ECO:0000256" key="7">
    <source>
        <dbReference type="RuleBase" id="RU363032"/>
    </source>
</evidence>
<evidence type="ECO:0000259" key="8">
    <source>
        <dbReference type="PROSITE" id="PS50928"/>
    </source>
</evidence>
<dbReference type="AlphaFoldDB" id="A0A226C023"/>
<evidence type="ECO:0000256" key="1">
    <source>
        <dbReference type="ARBA" id="ARBA00004651"/>
    </source>
</evidence>
<sequence length="325" mass="36935">MGTQQFIIRRLFQMIISMFIVATVVFFLFRLLPGNPTTAMIEPGWSTEAREMLLERFGLNEPLHVQYFRYLGNLTQLDFGISFHYSRPVIMVIGDMIWNTLILMISSMIVAYTIGTLGGVLLAWYRGTKFEAFGITTGLIFRALPPFFVGMLFIMLFSFNLGWFPHSGMRTAGYVAEGFMDRYINLDFLRHLILPMTVSSLYFLAQPMLIMRNTMMEVMGEDFVEMAEAKGLTKARIMYVHAARNALLPVVTQGALFLGMAIGGQVLIEYVFGWPGLGQEIVLAAQRHDYPVAQASFLMMAGLIMIMNFIADMLYGYLDPRVVYK</sequence>
<keyword evidence="5 7" id="KW-1133">Transmembrane helix</keyword>
<dbReference type="CDD" id="cd06261">
    <property type="entry name" value="TM_PBP2"/>
    <property type="match status" value="1"/>
</dbReference>
<keyword evidence="3" id="KW-1003">Cell membrane</keyword>
<comment type="subcellular location">
    <subcellularLocation>
        <location evidence="1 7">Cell membrane</location>
        <topology evidence="1 7">Multi-pass membrane protein</topology>
    </subcellularLocation>
</comment>
<comment type="similarity">
    <text evidence="7">Belongs to the binding-protein-dependent transport system permease family.</text>
</comment>
<feature type="transmembrane region" description="Helical" evidence="7">
    <location>
        <begin position="297"/>
        <end position="318"/>
    </location>
</feature>
<feature type="transmembrane region" description="Helical" evidence="7">
    <location>
        <begin position="188"/>
        <end position="205"/>
    </location>
</feature>
<dbReference type="PROSITE" id="PS50928">
    <property type="entry name" value="ABC_TM1"/>
    <property type="match status" value="1"/>
</dbReference>
<dbReference type="PANTHER" id="PTHR43163">
    <property type="entry name" value="DIPEPTIDE TRANSPORT SYSTEM PERMEASE PROTEIN DPPB-RELATED"/>
    <property type="match status" value="1"/>
</dbReference>
<dbReference type="EMBL" id="NIQC01000013">
    <property type="protein sequence ID" value="OWZ83720.1"/>
    <property type="molecule type" value="Genomic_DNA"/>
</dbReference>
<dbReference type="RefSeq" id="WP_089023613.1">
    <property type="nucleotide sequence ID" value="NZ_NIQC01000013.1"/>
</dbReference>
<keyword evidence="4 7" id="KW-0812">Transmembrane</keyword>
<dbReference type="InterPro" id="IPR035906">
    <property type="entry name" value="MetI-like_sf"/>
</dbReference>
<proteinExistence type="inferred from homology"/>
<evidence type="ECO:0000256" key="2">
    <source>
        <dbReference type="ARBA" id="ARBA00022448"/>
    </source>
</evidence>
<dbReference type="GO" id="GO:0055085">
    <property type="term" value="P:transmembrane transport"/>
    <property type="evidence" value="ECO:0007669"/>
    <property type="project" value="InterPro"/>
</dbReference>
<dbReference type="InterPro" id="IPR045621">
    <property type="entry name" value="BPD_transp_1_N"/>
</dbReference>
<dbReference type="PANTHER" id="PTHR43163:SF6">
    <property type="entry name" value="DIPEPTIDE TRANSPORT SYSTEM PERMEASE PROTEIN DPPB-RELATED"/>
    <property type="match status" value="1"/>
</dbReference>
<keyword evidence="10" id="KW-1185">Reference proteome</keyword>
<dbReference type="Pfam" id="PF19300">
    <property type="entry name" value="BPD_transp_1_N"/>
    <property type="match status" value="1"/>
</dbReference>
<evidence type="ECO:0000256" key="6">
    <source>
        <dbReference type="ARBA" id="ARBA00023136"/>
    </source>
</evidence>
<feature type="transmembrane region" description="Helical" evidence="7">
    <location>
        <begin position="246"/>
        <end position="268"/>
    </location>
</feature>
<feature type="domain" description="ABC transmembrane type-1" evidence="8">
    <location>
        <begin position="97"/>
        <end position="311"/>
    </location>
</feature>
<feature type="transmembrane region" description="Helical" evidence="7">
    <location>
        <begin position="12"/>
        <end position="32"/>
    </location>
</feature>
<feature type="transmembrane region" description="Helical" evidence="7">
    <location>
        <begin position="146"/>
        <end position="164"/>
    </location>
</feature>
<comment type="caution">
    <text evidence="9">The sequence shown here is derived from an EMBL/GenBank/DDBJ whole genome shotgun (WGS) entry which is preliminary data.</text>
</comment>
<dbReference type="Gene3D" id="1.10.3720.10">
    <property type="entry name" value="MetI-like"/>
    <property type="match status" value="1"/>
</dbReference>
<dbReference type="SUPFAM" id="SSF161098">
    <property type="entry name" value="MetI-like"/>
    <property type="match status" value="1"/>
</dbReference>
<evidence type="ECO:0000256" key="5">
    <source>
        <dbReference type="ARBA" id="ARBA00022989"/>
    </source>
</evidence>
<reference evidence="9 10" key="1">
    <citation type="submission" date="2017-06" db="EMBL/GenBank/DDBJ databases">
        <title>Draft Genome Sequence of Natranaerobius trueperi halophilic, alkalithermophilic bacteria from soda lakes.</title>
        <authorList>
            <person name="Zhao B."/>
        </authorList>
    </citation>
    <scope>NUCLEOTIDE SEQUENCE [LARGE SCALE GENOMIC DNA]</scope>
    <source>
        <strain evidence="9 10">DSM 18760</strain>
    </source>
</reference>
<keyword evidence="6 7" id="KW-0472">Membrane</keyword>
<evidence type="ECO:0000256" key="4">
    <source>
        <dbReference type="ARBA" id="ARBA00022692"/>
    </source>
</evidence>
<dbReference type="Proteomes" id="UP000214588">
    <property type="component" value="Unassembled WGS sequence"/>
</dbReference>
<accession>A0A226C023</accession>
<gene>
    <name evidence="9" type="ORF">CDO51_07140</name>
</gene>
<feature type="transmembrane region" description="Helical" evidence="7">
    <location>
        <begin position="101"/>
        <end position="125"/>
    </location>
</feature>
<dbReference type="Pfam" id="PF00528">
    <property type="entry name" value="BPD_transp_1"/>
    <property type="match status" value="1"/>
</dbReference>
<name>A0A226C023_9FIRM</name>
<keyword evidence="2 7" id="KW-0813">Transport</keyword>
<organism evidence="9 10">
    <name type="scientific">Natranaerobius trueperi</name>
    <dbReference type="NCBI Taxonomy" id="759412"/>
    <lineage>
        <taxon>Bacteria</taxon>
        <taxon>Bacillati</taxon>
        <taxon>Bacillota</taxon>
        <taxon>Clostridia</taxon>
        <taxon>Natranaerobiales</taxon>
        <taxon>Natranaerobiaceae</taxon>
        <taxon>Natranaerobius</taxon>
    </lineage>
</organism>
<dbReference type="OrthoDB" id="9773221at2"/>